<dbReference type="GO" id="GO:0009360">
    <property type="term" value="C:DNA polymerase III complex"/>
    <property type="evidence" value="ECO:0007669"/>
    <property type="project" value="TreeGrafter"/>
</dbReference>
<gene>
    <name evidence="8" type="ORF">Apau_1110</name>
</gene>
<protein>
    <recommendedName>
        <fullName evidence="1">DNA-directed DNA polymerase</fullName>
        <ecNumber evidence="1">2.7.7.7</ecNumber>
    </recommendedName>
</protein>
<keyword evidence="9" id="KW-1185">Reference proteome</keyword>
<dbReference type="Gene3D" id="1.20.272.10">
    <property type="match status" value="1"/>
</dbReference>
<dbReference type="RefSeq" id="WP_006300732.1">
    <property type="nucleotide sequence ID" value="NZ_CM001022.1"/>
</dbReference>
<proteinExistence type="inferred from homology"/>
<dbReference type="SUPFAM" id="SSF52540">
    <property type="entry name" value="P-loop containing nucleoside triphosphate hydrolases"/>
    <property type="match status" value="1"/>
</dbReference>
<dbReference type="GO" id="GO:0003677">
    <property type="term" value="F:DNA binding"/>
    <property type="evidence" value="ECO:0007669"/>
    <property type="project" value="InterPro"/>
</dbReference>
<dbReference type="EC" id="2.7.7.7" evidence="1"/>
<evidence type="ECO:0000256" key="4">
    <source>
        <dbReference type="ARBA" id="ARBA00022705"/>
    </source>
</evidence>
<dbReference type="InterPro" id="IPR005790">
    <property type="entry name" value="DNA_polIII_delta"/>
</dbReference>
<comment type="catalytic activity">
    <reaction evidence="7">
        <text>DNA(n) + a 2'-deoxyribonucleoside 5'-triphosphate = DNA(n+1) + diphosphate</text>
        <dbReference type="Rhea" id="RHEA:22508"/>
        <dbReference type="Rhea" id="RHEA-COMP:17339"/>
        <dbReference type="Rhea" id="RHEA-COMP:17340"/>
        <dbReference type="ChEBI" id="CHEBI:33019"/>
        <dbReference type="ChEBI" id="CHEBI:61560"/>
        <dbReference type="ChEBI" id="CHEBI:173112"/>
        <dbReference type="EC" id="2.7.7.7"/>
    </reaction>
</comment>
<keyword evidence="2" id="KW-0808">Transferase</keyword>
<reference evidence="8 9" key="1">
    <citation type="journal article" date="2010" name="Stand. Genomic Sci.">
        <title>Non-contiguous finished genome sequence of Aminomonas paucivorans type strain (GLU-3).</title>
        <authorList>
            <person name="Pitluck S."/>
            <person name="Yasawong M."/>
            <person name="Held B."/>
            <person name="Lapidus A."/>
            <person name="Nolan M."/>
            <person name="Copeland A."/>
            <person name="Lucas S."/>
            <person name="Del Rio T.G."/>
            <person name="Tice H."/>
            <person name="Cheng J.F."/>
            <person name="Chertkov O."/>
            <person name="Goodwin L."/>
            <person name="Tapia R."/>
            <person name="Han C."/>
            <person name="Liolios K."/>
            <person name="Ivanova N."/>
            <person name="Mavromatis K."/>
            <person name="Ovchinnikova G."/>
            <person name="Pati A."/>
            <person name="Chen A."/>
            <person name="Palaniappan K."/>
            <person name="Land M."/>
            <person name="Hauser L."/>
            <person name="Chang Y.J."/>
            <person name="Jeffries C.D."/>
            <person name="Pukall R."/>
            <person name="Spring S."/>
            <person name="Rohde M."/>
            <person name="Sikorski J."/>
            <person name="Goker M."/>
            <person name="Woyke T."/>
            <person name="Bristow J."/>
            <person name="Eisen J.A."/>
            <person name="Markowitz V."/>
            <person name="Hugenholtz P."/>
            <person name="Kyrpides N.C."/>
            <person name="Klenk H.P."/>
        </authorList>
    </citation>
    <scope>NUCLEOTIDE SEQUENCE [LARGE SCALE GENOMIC DNA]</scope>
    <source>
        <strain evidence="8 9">DSM 12260</strain>
    </source>
</reference>
<dbReference type="STRING" id="584708.Apau_1110"/>
<evidence type="ECO:0000256" key="7">
    <source>
        <dbReference type="ARBA" id="ARBA00049244"/>
    </source>
</evidence>
<keyword evidence="3" id="KW-0548">Nucleotidyltransferase</keyword>
<name>E3CXH1_9BACT</name>
<dbReference type="PANTHER" id="PTHR34388:SF1">
    <property type="entry name" value="DNA POLYMERASE III SUBUNIT DELTA"/>
    <property type="match status" value="1"/>
</dbReference>
<dbReference type="GO" id="GO:0006261">
    <property type="term" value="P:DNA-templated DNA replication"/>
    <property type="evidence" value="ECO:0007669"/>
    <property type="project" value="TreeGrafter"/>
</dbReference>
<dbReference type="InterPro" id="IPR008921">
    <property type="entry name" value="DNA_pol3_clamp-load_cplx_C"/>
</dbReference>
<organism evidence="8 9">
    <name type="scientific">Aminomonas paucivorans DSM 12260</name>
    <dbReference type="NCBI Taxonomy" id="584708"/>
    <lineage>
        <taxon>Bacteria</taxon>
        <taxon>Thermotogati</taxon>
        <taxon>Synergistota</taxon>
        <taxon>Synergistia</taxon>
        <taxon>Synergistales</taxon>
        <taxon>Synergistaceae</taxon>
        <taxon>Aminomonas</taxon>
    </lineage>
</organism>
<dbReference type="HOGENOM" id="CLU_079322_0_0_0"/>
<evidence type="ECO:0000256" key="2">
    <source>
        <dbReference type="ARBA" id="ARBA00022679"/>
    </source>
</evidence>
<dbReference type="eggNOG" id="COG1466">
    <property type="taxonomic scope" value="Bacteria"/>
</dbReference>
<dbReference type="InterPro" id="IPR027417">
    <property type="entry name" value="P-loop_NTPase"/>
</dbReference>
<evidence type="ECO:0000256" key="5">
    <source>
        <dbReference type="ARBA" id="ARBA00022932"/>
    </source>
</evidence>
<keyword evidence="5" id="KW-0239">DNA-directed DNA polymerase</keyword>
<sequence>MPHVVLLVSSGSGRRRLLEETLARLAGPDSEVLSAREGETWVSLLADNLSGGLFDERRIVVVDGAQELGPLPPACVALLEPPEASTTLVLLYEQDPGKALPPEARERIVRVESRPLPRFGRERLDWIEGIAREEGVRLEPGALALLSEAFEDPGELAMEVRKLALLGETVGEEQVRALCLGDGSRLLVQFLDHLCRGQAVPALACLEGLRRRDEVIPVLAALHNRFRLAWWGARFPRRSGQVERFLKARPYAWKLAQQAGARYGLAALTRFTGDLIGLNLQEKTGQGTGWAGVELAVQGLLRARKNEGSRGHPSSMAAVRR</sequence>
<dbReference type="EMBL" id="CM001022">
    <property type="protein sequence ID" value="EFQ23537.1"/>
    <property type="molecule type" value="Genomic_DNA"/>
</dbReference>
<dbReference type="GO" id="GO:0003887">
    <property type="term" value="F:DNA-directed DNA polymerase activity"/>
    <property type="evidence" value="ECO:0007669"/>
    <property type="project" value="UniProtKB-KW"/>
</dbReference>
<evidence type="ECO:0000313" key="8">
    <source>
        <dbReference type="EMBL" id="EFQ23537.1"/>
    </source>
</evidence>
<dbReference type="PaxDb" id="584708-Apau_1110"/>
<evidence type="ECO:0000313" key="9">
    <source>
        <dbReference type="Proteomes" id="UP000005096"/>
    </source>
</evidence>
<evidence type="ECO:0000256" key="6">
    <source>
        <dbReference type="ARBA" id="ARBA00034754"/>
    </source>
</evidence>
<dbReference type="PANTHER" id="PTHR34388">
    <property type="entry name" value="DNA POLYMERASE III SUBUNIT DELTA"/>
    <property type="match status" value="1"/>
</dbReference>
<dbReference type="AlphaFoldDB" id="E3CXH1"/>
<keyword evidence="4" id="KW-0235">DNA replication</keyword>
<accession>E3CXH1</accession>
<dbReference type="NCBIfam" id="TIGR01128">
    <property type="entry name" value="holA"/>
    <property type="match status" value="1"/>
</dbReference>
<comment type="similarity">
    <text evidence="6">Belongs to the DNA polymerase HolA subunit family.</text>
</comment>
<evidence type="ECO:0000256" key="3">
    <source>
        <dbReference type="ARBA" id="ARBA00022695"/>
    </source>
</evidence>
<dbReference type="SUPFAM" id="SSF48019">
    <property type="entry name" value="post-AAA+ oligomerization domain-like"/>
    <property type="match status" value="1"/>
</dbReference>
<evidence type="ECO:0000256" key="1">
    <source>
        <dbReference type="ARBA" id="ARBA00012417"/>
    </source>
</evidence>
<dbReference type="Proteomes" id="UP000005096">
    <property type="component" value="Chromosome"/>
</dbReference>